<gene>
    <name evidence="1" type="ORF">ACFQU8_06175</name>
</gene>
<organism evidence="1 2">
    <name type="scientific">Lentibacillus kimchii</name>
    <dbReference type="NCBI Taxonomy" id="1542911"/>
    <lineage>
        <taxon>Bacteria</taxon>
        <taxon>Bacillati</taxon>
        <taxon>Bacillota</taxon>
        <taxon>Bacilli</taxon>
        <taxon>Bacillales</taxon>
        <taxon>Bacillaceae</taxon>
        <taxon>Lentibacillus</taxon>
    </lineage>
</organism>
<comment type="caution">
    <text evidence="1">The sequence shown here is derived from an EMBL/GenBank/DDBJ whole genome shotgun (WGS) entry which is preliminary data.</text>
</comment>
<reference evidence="2" key="1">
    <citation type="journal article" date="2019" name="Int. J. Syst. Evol. Microbiol.">
        <title>The Global Catalogue of Microorganisms (GCM) 10K type strain sequencing project: providing services to taxonomists for standard genome sequencing and annotation.</title>
        <authorList>
            <consortium name="The Broad Institute Genomics Platform"/>
            <consortium name="The Broad Institute Genome Sequencing Center for Infectious Disease"/>
            <person name="Wu L."/>
            <person name="Ma J."/>
        </authorList>
    </citation>
    <scope>NUCLEOTIDE SEQUENCE [LARGE SCALE GENOMIC DNA]</scope>
    <source>
        <strain evidence="2">JCM 30234</strain>
    </source>
</reference>
<keyword evidence="2" id="KW-1185">Reference proteome</keyword>
<dbReference type="Proteomes" id="UP001596620">
    <property type="component" value="Unassembled WGS sequence"/>
</dbReference>
<dbReference type="SUPFAM" id="SSF82171">
    <property type="entry name" value="DPP6 N-terminal domain-like"/>
    <property type="match status" value="1"/>
</dbReference>
<accession>A0ABW2USK8</accession>
<evidence type="ECO:0008006" key="3">
    <source>
        <dbReference type="Google" id="ProtNLM"/>
    </source>
</evidence>
<name>A0ABW2USK8_9BACI</name>
<protein>
    <recommendedName>
        <fullName evidence="3">HlyD family secretion protein</fullName>
    </recommendedName>
</protein>
<sequence length="400" mass="44610">MKRYWRLITIVTVVVLTIGTFYIQSSLAASDLPGVTIETVSGDADEMDPVTIGGNYNADGQLVNVHVDKTGATYSNEQSLFQRLRGSVQERVQELREEHRGFMRGKQGNAVSYLEADNKLAYASVTNQIVSQGDKAAFDIAVLDKESGETTSFTVPVPDRATYNYLYIDDVQMSDDELVLITRNITKDGKKEERLYHADMGEQTISDGETILSQDHTNTNKRDVNFNILTSGDGTAPRKDILFRKRKQITVSEGDQDKQQAQEFETKTAGYVAYNLKTGETQELDTPEALADQAAISRDDTTLYFKNGEKVTVYNFEKGEITQKIALPESSSSSSAKDRRSGSVMRIKDNKGYILTRNEDMPQRLLVLDLASGDTLYEGRISFDDIDDNATVYLSNLTID</sequence>
<dbReference type="EMBL" id="JBHTGR010000010">
    <property type="protein sequence ID" value="MFC7746821.1"/>
    <property type="molecule type" value="Genomic_DNA"/>
</dbReference>
<evidence type="ECO:0000313" key="1">
    <source>
        <dbReference type="EMBL" id="MFC7746821.1"/>
    </source>
</evidence>
<evidence type="ECO:0000313" key="2">
    <source>
        <dbReference type="Proteomes" id="UP001596620"/>
    </source>
</evidence>
<dbReference type="RefSeq" id="WP_382358329.1">
    <property type="nucleotide sequence ID" value="NZ_JBHTGR010000010.1"/>
</dbReference>
<proteinExistence type="predicted"/>